<evidence type="ECO:0000256" key="2">
    <source>
        <dbReference type="ARBA" id="ARBA00007069"/>
    </source>
</evidence>
<evidence type="ECO:0000256" key="6">
    <source>
        <dbReference type="ARBA" id="ARBA00022989"/>
    </source>
</evidence>
<keyword evidence="5 8" id="KW-0812">Transmembrane</keyword>
<dbReference type="PROSITE" id="PS50928">
    <property type="entry name" value="ABC_TM1"/>
    <property type="match status" value="1"/>
</dbReference>
<protein>
    <submittedName>
        <fullName evidence="10">Unannotated protein</fullName>
    </submittedName>
</protein>
<feature type="transmembrane region" description="Helical" evidence="8">
    <location>
        <begin position="231"/>
        <end position="249"/>
    </location>
</feature>
<evidence type="ECO:0000313" key="10">
    <source>
        <dbReference type="EMBL" id="CAB4544536.1"/>
    </source>
</evidence>
<evidence type="ECO:0000256" key="7">
    <source>
        <dbReference type="ARBA" id="ARBA00023136"/>
    </source>
</evidence>
<dbReference type="PANTHER" id="PTHR42929">
    <property type="entry name" value="INNER MEMBRANE ABC TRANSPORTER PERMEASE PROTEIN YDCU-RELATED-RELATED"/>
    <property type="match status" value="1"/>
</dbReference>
<feature type="transmembrane region" description="Helical" evidence="8">
    <location>
        <begin position="157"/>
        <end position="182"/>
    </location>
</feature>
<keyword evidence="4" id="KW-1003">Cell membrane</keyword>
<dbReference type="GO" id="GO:0005886">
    <property type="term" value="C:plasma membrane"/>
    <property type="evidence" value="ECO:0007669"/>
    <property type="project" value="UniProtKB-SubCell"/>
</dbReference>
<organism evidence="10">
    <name type="scientific">freshwater metagenome</name>
    <dbReference type="NCBI Taxonomy" id="449393"/>
    <lineage>
        <taxon>unclassified sequences</taxon>
        <taxon>metagenomes</taxon>
        <taxon>ecological metagenomes</taxon>
    </lineage>
</organism>
<comment type="similarity">
    <text evidence="2">Belongs to the binding-protein-dependent transport system permease family. CysTW subfamily.</text>
</comment>
<feature type="transmembrane region" description="Helical" evidence="8">
    <location>
        <begin position="112"/>
        <end position="132"/>
    </location>
</feature>
<dbReference type="EMBL" id="CAEZSS010000057">
    <property type="protein sequence ID" value="CAB4544536.1"/>
    <property type="molecule type" value="Genomic_DNA"/>
</dbReference>
<evidence type="ECO:0000256" key="3">
    <source>
        <dbReference type="ARBA" id="ARBA00022448"/>
    </source>
</evidence>
<feature type="transmembrane region" description="Helical" evidence="8">
    <location>
        <begin position="80"/>
        <end position="100"/>
    </location>
</feature>
<accession>A0A6J6C038</accession>
<sequence>MTNSLRSLLNRKPAARAASLLALPLSWLVLIYIGSLAALFITSIWQIDTFTSKIVREFTFQNFIDVFTDRAYFNVTIRTLFVAISVTAICAVIAIPMAFFIARIARQRSRPVLIALLITPLWASYLVKIYAWRTMFYPDTGFINWLIAPTGLSSPGFGIFAVIIGLTYLWLPYMILPIYAGMEKLPNSILDASSDLGAKSARTFFSVILPITWPAIIAGSIFTFSLSMGDYITVQILGGTFQMLGNVVYQNFSLNLPFAAAVALIPVIIMMVYLSSIRKTGALDNL</sequence>
<evidence type="ECO:0000256" key="8">
    <source>
        <dbReference type="SAM" id="Phobius"/>
    </source>
</evidence>
<feature type="domain" description="ABC transmembrane type-1" evidence="9">
    <location>
        <begin position="76"/>
        <end position="275"/>
    </location>
</feature>
<gene>
    <name evidence="10" type="ORF">UFOPK1505_00405</name>
</gene>
<dbReference type="InterPro" id="IPR000515">
    <property type="entry name" value="MetI-like"/>
</dbReference>
<dbReference type="CDD" id="cd06261">
    <property type="entry name" value="TM_PBP2"/>
    <property type="match status" value="1"/>
</dbReference>
<dbReference type="AlphaFoldDB" id="A0A6J6C038"/>
<dbReference type="GO" id="GO:0055085">
    <property type="term" value="P:transmembrane transport"/>
    <property type="evidence" value="ECO:0007669"/>
    <property type="project" value="InterPro"/>
</dbReference>
<comment type="subcellular location">
    <subcellularLocation>
        <location evidence="1">Cell membrane</location>
        <topology evidence="1">Multi-pass membrane protein</topology>
    </subcellularLocation>
</comment>
<keyword evidence="3" id="KW-0813">Transport</keyword>
<dbReference type="InterPro" id="IPR035906">
    <property type="entry name" value="MetI-like_sf"/>
</dbReference>
<keyword evidence="7 8" id="KW-0472">Membrane</keyword>
<dbReference type="Gene3D" id="1.10.3720.10">
    <property type="entry name" value="MetI-like"/>
    <property type="match status" value="1"/>
</dbReference>
<feature type="transmembrane region" description="Helical" evidence="8">
    <location>
        <begin position="203"/>
        <end position="225"/>
    </location>
</feature>
<dbReference type="Pfam" id="PF00528">
    <property type="entry name" value="BPD_transp_1"/>
    <property type="match status" value="1"/>
</dbReference>
<evidence type="ECO:0000256" key="5">
    <source>
        <dbReference type="ARBA" id="ARBA00022692"/>
    </source>
</evidence>
<evidence type="ECO:0000256" key="1">
    <source>
        <dbReference type="ARBA" id="ARBA00004651"/>
    </source>
</evidence>
<dbReference type="SUPFAM" id="SSF161098">
    <property type="entry name" value="MetI-like"/>
    <property type="match status" value="1"/>
</dbReference>
<dbReference type="PANTHER" id="PTHR42929:SF1">
    <property type="entry name" value="INNER MEMBRANE ABC TRANSPORTER PERMEASE PROTEIN YDCU-RELATED"/>
    <property type="match status" value="1"/>
</dbReference>
<feature type="transmembrane region" description="Helical" evidence="8">
    <location>
        <begin position="20"/>
        <end position="45"/>
    </location>
</feature>
<feature type="transmembrane region" description="Helical" evidence="8">
    <location>
        <begin position="256"/>
        <end position="276"/>
    </location>
</feature>
<evidence type="ECO:0000256" key="4">
    <source>
        <dbReference type="ARBA" id="ARBA00022475"/>
    </source>
</evidence>
<proteinExistence type="inferred from homology"/>
<name>A0A6J6C038_9ZZZZ</name>
<keyword evidence="6 8" id="KW-1133">Transmembrane helix</keyword>
<reference evidence="10" key="1">
    <citation type="submission" date="2020-05" db="EMBL/GenBank/DDBJ databases">
        <authorList>
            <person name="Chiriac C."/>
            <person name="Salcher M."/>
            <person name="Ghai R."/>
            <person name="Kavagutti S V."/>
        </authorList>
    </citation>
    <scope>NUCLEOTIDE SEQUENCE</scope>
</reference>
<evidence type="ECO:0000259" key="9">
    <source>
        <dbReference type="PROSITE" id="PS50928"/>
    </source>
</evidence>